<dbReference type="Gramene" id="ERN16566">
    <property type="protein sequence ID" value="ERN16566"/>
    <property type="gene ID" value="AMTR_s00031p00174330"/>
</dbReference>
<keyword evidence="1" id="KW-0472">Membrane</keyword>
<keyword evidence="1" id="KW-0812">Transmembrane</keyword>
<dbReference type="AlphaFoldDB" id="U5CTI7"/>
<evidence type="ECO:0000256" key="1">
    <source>
        <dbReference type="SAM" id="Phobius"/>
    </source>
</evidence>
<reference evidence="3" key="1">
    <citation type="journal article" date="2013" name="Science">
        <title>The Amborella genome and the evolution of flowering plants.</title>
        <authorList>
            <consortium name="Amborella Genome Project"/>
        </authorList>
    </citation>
    <scope>NUCLEOTIDE SEQUENCE [LARGE SCALE GENOMIC DNA]</scope>
</reference>
<evidence type="ECO:0000313" key="2">
    <source>
        <dbReference type="EMBL" id="ERN16566.1"/>
    </source>
</evidence>
<feature type="transmembrane region" description="Helical" evidence="1">
    <location>
        <begin position="45"/>
        <end position="64"/>
    </location>
</feature>
<keyword evidence="1" id="KW-1133">Transmembrane helix</keyword>
<dbReference type="Proteomes" id="UP000017836">
    <property type="component" value="Unassembled WGS sequence"/>
</dbReference>
<organism evidence="2 3">
    <name type="scientific">Amborella trichopoda</name>
    <dbReference type="NCBI Taxonomy" id="13333"/>
    <lineage>
        <taxon>Eukaryota</taxon>
        <taxon>Viridiplantae</taxon>
        <taxon>Streptophyta</taxon>
        <taxon>Embryophyta</taxon>
        <taxon>Tracheophyta</taxon>
        <taxon>Spermatophyta</taxon>
        <taxon>Magnoliopsida</taxon>
        <taxon>Amborellales</taxon>
        <taxon>Amborellaceae</taxon>
        <taxon>Amborella</taxon>
    </lineage>
</organism>
<evidence type="ECO:0000313" key="3">
    <source>
        <dbReference type="Proteomes" id="UP000017836"/>
    </source>
</evidence>
<dbReference type="EMBL" id="KI392442">
    <property type="protein sequence ID" value="ERN16566.1"/>
    <property type="molecule type" value="Genomic_DNA"/>
</dbReference>
<sequence>MRRLPCSAPIHLFSVASMLGGFPIHLPSTASMLGGFHSQQLPYSAVLYGFHILLRSVASMLIWAQQHHTR</sequence>
<keyword evidence="3" id="KW-1185">Reference proteome</keyword>
<dbReference type="HOGENOM" id="CLU_2761157_0_0_1"/>
<gene>
    <name evidence="2" type="ORF">AMTR_s00031p00174330</name>
</gene>
<accession>U5CTI7</accession>
<proteinExistence type="predicted"/>
<protein>
    <submittedName>
        <fullName evidence="2">Uncharacterized protein</fullName>
    </submittedName>
</protein>
<name>U5CTI7_AMBTC</name>